<name>A0ABP0KZR3_9DINO</name>
<feature type="region of interest" description="Disordered" evidence="1">
    <location>
        <begin position="126"/>
        <end position="145"/>
    </location>
</feature>
<dbReference type="EMBL" id="CAXAMN010010680">
    <property type="protein sequence ID" value="CAK9032383.1"/>
    <property type="molecule type" value="Genomic_DNA"/>
</dbReference>
<keyword evidence="3" id="KW-1185">Reference proteome</keyword>
<evidence type="ECO:0008006" key="4">
    <source>
        <dbReference type="Google" id="ProtNLM"/>
    </source>
</evidence>
<feature type="region of interest" description="Disordered" evidence="1">
    <location>
        <begin position="1"/>
        <end position="23"/>
    </location>
</feature>
<gene>
    <name evidence="2" type="ORF">CCMP2556_LOCUS18667</name>
</gene>
<accession>A0ABP0KZR3</accession>
<evidence type="ECO:0000313" key="3">
    <source>
        <dbReference type="Proteomes" id="UP001642484"/>
    </source>
</evidence>
<comment type="caution">
    <text evidence="2">The sequence shown here is derived from an EMBL/GenBank/DDBJ whole genome shotgun (WGS) entry which is preliminary data.</text>
</comment>
<proteinExistence type="predicted"/>
<protein>
    <recommendedName>
        <fullName evidence="4">Decapping nuclease</fullName>
    </recommendedName>
</protein>
<feature type="compositionally biased region" description="Basic and acidic residues" evidence="1">
    <location>
        <begin position="126"/>
        <end position="137"/>
    </location>
</feature>
<organism evidence="2 3">
    <name type="scientific">Durusdinium trenchii</name>
    <dbReference type="NCBI Taxonomy" id="1381693"/>
    <lineage>
        <taxon>Eukaryota</taxon>
        <taxon>Sar</taxon>
        <taxon>Alveolata</taxon>
        <taxon>Dinophyceae</taxon>
        <taxon>Suessiales</taxon>
        <taxon>Symbiodiniaceae</taxon>
        <taxon>Durusdinium</taxon>
    </lineage>
</organism>
<reference evidence="2 3" key="1">
    <citation type="submission" date="2024-02" db="EMBL/GenBank/DDBJ databases">
        <authorList>
            <person name="Chen Y."/>
            <person name="Shah S."/>
            <person name="Dougan E. K."/>
            <person name="Thang M."/>
            <person name="Chan C."/>
        </authorList>
    </citation>
    <scope>NUCLEOTIDE SEQUENCE [LARGE SCALE GENOMIC DNA]</scope>
</reference>
<sequence length="441" mass="49058">MAFPSTFRATFRPSGHPTGVASASRAPALSGAHAATGAPLGRAVGTALGCRAWGWRRGRPKTTQRCWPVVFSAAEPEFQEFLAEGPMENAYANCPLREMSHQTRRRLYVDWVRKILQDMYPRSKFVDREPSSRRGEGSDDAGGPGYDFMRDGRKVKVHGTLIASKECSKNIICWEACFRNIMLPLGHRTHAPFDDLYLVLASPDGLMLIKHDLCTGKRSDGKRTEALGWQIAVRGSRSYTSWQDAWHTIRAKFCQKGSCELLGHDSFQDAVLKDLVVQYHNGSSQIVAGKPPLWDMSPAKRALRIQNIARAIDKKLNPGSQFTPHSNQAKVSWVRDKSSVMVKSAKLSLAGNYCNWINIHSNSLDDDVELWLAIYSQLGIHIYMCSSVDDLHLVHQKHGGLALKIRSKGAGDNSIQKALQSVEAELLARGCSRLSMVKWET</sequence>
<evidence type="ECO:0000256" key="1">
    <source>
        <dbReference type="SAM" id="MobiDB-lite"/>
    </source>
</evidence>
<evidence type="ECO:0000313" key="2">
    <source>
        <dbReference type="EMBL" id="CAK9032383.1"/>
    </source>
</evidence>
<dbReference type="Proteomes" id="UP001642484">
    <property type="component" value="Unassembled WGS sequence"/>
</dbReference>